<evidence type="ECO:0000313" key="3">
    <source>
        <dbReference type="Proteomes" id="UP000050961"/>
    </source>
</evidence>
<dbReference type="SMART" id="SM00849">
    <property type="entry name" value="Lactamase_B"/>
    <property type="match status" value="1"/>
</dbReference>
<dbReference type="eggNOG" id="COG1235">
    <property type="taxonomic scope" value="Bacteria"/>
</dbReference>
<sequence length="272" mass="29999">MAMENQQEDTMKISVLASGSTGNVTYVETPKRKILVDAGLSGKKIAGLMKSIGRDLSDVDSLLVTHEHSDHCKGVGVLARKYHLNVYANEGTWDAMAHKIGKVPLEQKHIFEMGKTMSFGDLDVESFGVSHDAAEPQFYQVHHNGHSFVILTDTGYVSEGVEGVIKNADGYLLECNHDVEMLRMGAYPWPLKQRILSDRGHLSNDDGATALMDILGRNTKKIYLGHLSQDNNVKELAHLTVASTMKQHDFGVGHDFNILDTDPDKATKLTII</sequence>
<reference evidence="2 3" key="1">
    <citation type="journal article" date="2015" name="Genome Announc.">
        <title>Expanding the biotechnology potential of lactobacilli through comparative genomics of 213 strains and associated genera.</title>
        <authorList>
            <person name="Sun Z."/>
            <person name="Harris H.M."/>
            <person name="McCann A."/>
            <person name="Guo C."/>
            <person name="Argimon S."/>
            <person name="Zhang W."/>
            <person name="Yang X."/>
            <person name="Jeffery I.B."/>
            <person name="Cooney J.C."/>
            <person name="Kagawa T.F."/>
            <person name="Liu W."/>
            <person name="Song Y."/>
            <person name="Salvetti E."/>
            <person name="Wrobel A."/>
            <person name="Rasinkangas P."/>
            <person name="Parkhill J."/>
            <person name="Rea M.C."/>
            <person name="O'Sullivan O."/>
            <person name="Ritari J."/>
            <person name="Douillard F.P."/>
            <person name="Paul Ross R."/>
            <person name="Yang R."/>
            <person name="Briner A.E."/>
            <person name="Felis G.E."/>
            <person name="de Vos W.M."/>
            <person name="Barrangou R."/>
            <person name="Klaenhammer T.R."/>
            <person name="Caufield P.W."/>
            <person name="Cui Y."/>
            <person name="Zhang H."/>
            <person name="O'Toole P.W."/>
        </authorList>
    </citation>
    <scope>NUCLEOTIDE SEQUENCE [LARGE SCALE GENOMIC DNA]</scope>
    <source>
        <strain evidence="2 3">DSM 21376</strain>
    </source>
</reference>
<dbReference type="EMBL" id="AYZF01000008">
    <property type="protein sequence ID" value="KRN06707.1"/>
    <property type="molecule type" value="Genomic_DNA"/>
</dbReference>
<proteinExistence type="predicted"/>
<dbReference type="AlphaFoldDB" id="A0A023CZN3"/>
<feature type="domain" description="Metallo-beta-lactamase" evidence="1">
    <location>
        <begin position="21"/>
        <end position="199"/>
    </location>
</feature>
<keyword evidence="3" id="KW-1185">Reference proteome</keyword>
<dbReference type="Proteomes" id="UP000050961">
    <property type="component" value="Unassembled WGS sequence"/>
</dbReference>
<dbReference type="SUPFAM" id="SSF56281">
    <property type="entry name" value="Metallo-hydrolase/oxidoreductase"/>
    <property type="match status" value="1"/>
</dbReference>
<dbReference type="STRING" id="1423806.FD15_GL000260"/>
<dbReference type="InterPro" id="IPR036866">
    <property type="entry name" value="RibonucZ/Hydroxyglut_hydro"/>
</dbReference>
<dbReference type="InterPro" id="IPR052533">
    <property type="entry name" value="WalJ/YycJ-like"/>
</dbReference>
<comment type="caution">
    <text evidence="2">The sequence shown here is derived from an EMBL/GenBank/DDBJ whole genome shotgun (WGS) entry which is preliminary data.</text>
</comment>
<gene>
    <name evidence="2" type="ORF">FD15_GL000260</name>
</gene>
<accession>A0A023CZN3</accession>
<dbReference type="PANTHER" id="PTHR47619:SF1">
    <property type="entry name" value="EXODEOXYRIBONUCLEASE WALJ"/>
    <property type="match status" value="1"/>
</dbReference>
<dbReference type="InterPro" id="IPR058121">
    <property type="entry name" value="WalJ/YycJ"/>
</dbReference>
<protein>
    <submittedName>
        <fullName evidence="2">Beta-lactamase domain containing protein</fullName>
    </submittedName>
</protein>
<dbReference type="CDD" id="cd07733">
    <property type="entry name" value="YycJ-like_MBL-fold"/>
    <property type="match status" value="1"/>
</dbReference>
<name>A0A023CZN3_9LACO</name>
<dbReference type="PATRIC" id="fig|1423806.3.peg.265"/>
<evidence type="ECO:0000313" key="2">
    <source>
        <dbReference type="EMBL" id="KRN06707.1"/>
    </source>
</evidence>
<dbReference type="InterPro" id="IPR001279">
    <property type="entry name" value="Metallo-B-lactamas"/>
</dbReference>
<dbReference type="PANTHER" id="PTHR47619">
    <property type="entry name" value="METALLO-HYDROLASE YYCJ-RELATED"/>
    <property type="match status" value="1"/>
</dbReference>
<dbReference type="Gene3D" id="3.60.15.10">
    <property type="entry name" value="Ribonuclease Z/Hydroxyacylglutathione hydrolase-like"/>
    <property type="match status" value="1"/>
</dbReference>
<organism evidence="2 3">
    <name type="scientific">Liquorilactobacillus sucicola DSM 21376 = JCM 15457</name>
    <dbReference type="NCBI Taxonomy" id="1423806"/>
    <lineage>
        <taxon>Bacteria</taxon>
        <taxon>Bacillati</taxon>
        <taxon>Bacillota</taxon>
        <taxon>Bacilli</taxon>
        <taxon>Lactobacillales</taxon>
        <taxon>Lactobacillaceae</taxon>
        <taxon>Liquorilactobacillus</taxon>
    </lineage>
</organism>
<evidence type="ECO:0000259" key="1">
    <source>
        <dbReference type="SMART" id="SM00849"/>
    </source>
</evidence>
<dbReference type="Pfam" id="PF12706">
    <property type="entry name" value="Lactamase_B_2"/>
    <property type="match status" value="1"/>
</dbReference>